<evidence type="ECO:0000313" key="1">
    <source>
        <dbReference type="EMBL" id="SVA81629.1"/>
    </source>
</evidence>
<proteinExistence type="predicted"/>
<organism evidence="1">
    <name type="scientific">marine metagenome</name>
    <dbReference type="NCBI Taxonomy" id="408172"/>
    <lineage>
        <taxon>unclassified sequences</taxon>
        <taxon>metagenomes</taxon>
        <taxon>ecological metagenomes</taxon>
    </lineage>
</organism>
<dbReference type="AlphaFoldDB" id="A0A381YXD4"/>
<name>A0A381YXD4_9ZZZZ</name>
<dbReference type="EMBL" id="UINC01019293">
    <property type="protein sequence ID" value="SVA81629.1"/>
    <property type="molecule type" value="Genomic_DNA"/>
</dbReference>
<sequence length="33" mass="3993">MKEKHRSFMPCYAIDEETQEPSIVFLLFVWIFG</sequence>
<gene>
    <name evidence="1" type="ORF">METZ01_LOCUS134483</name>
</gene>
<protein>
    <submittedName>
        <fullName evidence="1">Uncharacterized protein</fullName>
    </submittedName>
</protein>
<reference evidence="1" key="1">
    <citation type="submission" date="2018-05" db="EMBL/GenBank/DDBJ databases">
        <authorList>
            <person name="Lanie J.A."/>
            <person name="Ng W.-L."/>
            <person name="Kazmierczak K.M."/>
            <person name="Andrzejewski T.M."/>
            <person name="Davidsen T.M."/>
            <person name="Wayne K.J."/>
            <person name="Tettelin H."/>
            <person name="Glass J.I."/>
            <person name="Rusch D."/>
            <person name="Podicherti R."/>
            <person name="Tsui H.-C.T."/>
            <person name="Winkler M.E."/>
        </authorList>
    </citation>
    <scope>NUCLEOTIDE SEQUENCE</scope>
</reference>
<accession>A0A381YXD4</accession>